<evidence type="ECO:0008006" key="4">
    <source>
        <dbReference type="Google" id="ProtNLM"/>
    </source>
</evidence>
<evidence type="ECO:0000313" key="3">
    <source>
        <dbReference type="Proteomes" id="UP001057474"/>
    </source>
</evidence>
<name>A0ABY4Y564_9GAMM</name>
<protein>
    <recommendedName>
        <fullName evidence="4">Fatty acid hydroxylase superfamily protein</fullName>
    </recommendedName>
</protein>
<keyword evidence="1" id="KW-1133">Transmembrane helix</keyword>
<keyword evidence="1" id="KW-0472">Membrane</keyword>
<keyword evidence="1" id="KW-0812">Transmembrane</keyword>
<organism evidence="2 3">
    <name type="scientific">Legionella lytica</name>
    <dbReference type="NCBI Taxonomy" id="96232"/>
    <lineage>
        <taxon>Bacteria</taxon>
        <taxon>Pseudomonadati</taxon>
        <taxon>Pseudomonadota</taxon>
        <taxon>Gammaproteobacteria</taxon>
        <taxon>Legionellales</taxon>
        <taxon>Legionellaceae</taxon>
        <taxon>Legionella</taxon>
    </lineage>
</organism>
<evidence type="ECO:0000313" key="2">
    <source>
        <dbReference type="EMBL" id="USQ12746.1"/>
    </source>
</evidence>
<sequence length="170" mass="20339">MSVLLFIIGSYFLAVCIGWFIHFFLHCKIWGVAIYKYHLFAHHRHKEIANHSDLDRYNIIEHIIWLSVILAVECAAFMLFSLMYSLIFIITTLLYAVAFYYIHDNVHFKHSLLNQYKWFRRLKTRHLIHHRYGGVIYFEKKLRDECPNISFGGPIGGKFMDKLFNADYKE</sequence>
<dbReference type="EMBL" id="CP071527">
    <property type="protein sequence ID" value="USQ12746.1"/>
    <property type="molecule type" value="Genomic_DNA"/>
</dbReference>
<keyword evidence="3" id="KW-1185">Reference proteome</keyword>
<dbReference type="Proteomes" id="UP001057474">
    <property type="component" value="Chromosome"/>
</dbReference>
<reference evidence="2" key="1">
    <citation type="submission" date="2021-03" db="EMBL/GenBank/DDBJ databases">
        <title>Legionella lytica PCM 2298.</title>
        <authorList>
            <person name="Koper P."/>
        </authorList>
    </citation>
    <scope>NUCLEOTIDE SEQUENCE</scope>
    <source>
        <strain evidence="2">PCM 2298</strain>
    </source>
</reference>
<feature type="transmembrane region" description="Helical" evidence="1">
    <location>
        <begin position="6"/>
        <end position="25"/>
    </location>
</feature>
<feature type="transmembrane region" description="Helical" evidence="1">
    <location>
        <begin position="86"/>
        <end position="102"/>
    </location>
</feature>
<dbReference type="RefSeq" id="WP_252578960.1">
    <property type="nucleotide sequence ID" value="NZ_CP071527.1"/>
</dbReference>
<accession>A0ABY4Y564</accession>
<feature type="transmembrane region" description="Helical" evidence="1">
    <location>
        <begin position="63"/>
        <end position="80"/>
    </location>
</feature>
<proteinExistence type="predicted"/>
<gene>
    <name evidence="2" type="ORF">J2N86_08495</name>
</gene>
<evidence type="ECO:0000256" key="1">
    <source>
        <dbReference type="SAM" id="Phobius"/>
    </source>
</evidence>